<evidence type="ECO:0000256" key="2">
    <source>
        <dbReference type="RuleBase" id="RU003749"/>
    </source>
</evidence>
<proteinExistence type="inferred from homology"/>
<protein>
    <recommendedName>
        <fullName evidence="2">Anti-sigma factor antagonist</fullName>
    </recommendedName>
</protein>
<dbReference type="AlphaFoldDB" id="A0A840PP98"/>
<dbReference type="Gene3D" id="3.30.750.24">
    <property type="entry name" value="STAS domain"/>
    <property type="match status" value="1"/>
</dbReference>
<comment type="similarity">
    <text evidence="1 2">Belongs to the anti-sigma-factor antagonist family.</text>
</comment>
<dbReference type="InterPro" id="IPR002645">
    <property type="entry name" value="STAS_dom"/>
</dbReference>
<dbReference type="EMBL" id="JACHGN010000026">
    <property type="protein sequence ID" value="MBB5138897.1"/>
    <property type="molecule type" value="Genomic_DNA"/>
</dbReference>
<dbReference type="CDD" id="cd07043">
    <property type="entry name" value="STAS_anti-anti-sigma_factors"/>
    <property type="match status" value="1"/>
</dbReference>
<sequence>MTEPIELSSRRLPGGVVVISVAGELDAHTGRHLEAYLGTVRERPDDRLVIDLSEVPFLDSGGLRVLLDAHVRAREHASRVHLAAPRRQAARVLTLTRADRYLRVHETVDEAVSAALADAPGEDPGGTS</sequence>
<comment type="caution">
    <text evidence="4">The sequence shown here is derived from an EMBL/GenBank/DDBJ whole genome shotgun (WGS) entry which is preliminary data.</text>
</comment>
<evidence type="ECO:0000313" key="4">
    <source>
        <dbReference type="EMBL" id="MBB5138897.1"/>
    </source>
</evidence>
<accession>A0A840PP98</accession>
<dbReference type="RefSeq" id="WP_185055757.1">
    <property type="nucleotide sequence ID" value="NZ_BAABIX010000014.1"/>
</dbReference>
<evidence type="ECO:0000256" key="1">
    <source>
        <dbReference type="ARBA" id="ARBA00009013"/>
    </source>
</evidence>
<dbReference type="Proteomes" id="UP000578449">
    <property type="component" value="Unassembled WGS sequence"/>
</dbReference>
<gene>
    <name evidence="4" type="ORF">HNP84_008659</name>
</gene>
<dbReference type="PANTHER" id="PTHR33495:SF2">
    <property type="entry name" value="ANTI-SIGMA FACTOR ANTAGONIST TM_1081-RELATED"/>
    <property type="match status" value="1"/>
</dbReference>
<keyword evidence="5" id="KW-1185">Reference proteome</keyword>
<reference evidence="4 5" key="1">
    <citation type="submission" date="2020-08" db="EMBL/GenBank/DDBJ databases">
        <title>Genomic Encyclopedia of Type Strains, Phase IV (KMG-IV): sequencing the most valuable type-strain genomes for metagenomic binning, comparative biology and taxonomic classification.</title>
        <authorList>
            <person name="Goeker M."/>
        </authorList>
    </citation>
    <scope>NUCLEOTIDE SEQUENCE [LARGE SCALE GENOMIC DNA]</scope>
    <source>
        <strain evidence="4 5">DSM 45615</strain>
    </source>
</reference>
<dbReference type="Pfam" id="PF01740">
    <property type="entry name" value="STAS"/>
    <property type="match status" value="1"/>
</dbReference>
<dbReference type="PROSITE" id="PS50801">
    <property type="entry name" value="STAS"/>
    <property type="match status" value="1"/>
</dbReference>
<evidence type="ECO:0000259" key="3">
    <source>
        <dbReference type="PROSITE" id="PS50801"/>
    </source>
</evidence>
<dbReference type="GO" id="GO:0043856">
    <property type="term" value="F:anti-sigma factor antagonist activity"/>
    <property type="evidence" value="ECO:0007669"/>
    <property type="project" value="InterPro"/>
</dbReference>
<name>A0A840PP98_9ACTN</name>
<feature type="domain" description="STAS" evidence="3">
    <location>
        <begin position="15"/>
        <end position="115"/>
    </location>
</feature>
<dbReference type="InterPro" id="IPR003658">
    <property type="entry name" value="Anti-sigma_ant"/>
</dbReference>
<organism evidence="4 5">
    <name type="scientific">Thermocatellispora tengchongensis</name>
    <dbReference type="NCBI Taxonomy" id="1073253"/>
    <lineage>
        <taxon>Bacteria</taxon>
        <taxon>Bacillati</taxon>
        <taxon>Actinomycetota</taxon>
        <taxon>Actinomycetes</taxon>
        <taxon>Streptosporangiales</taxon>
        <taxon>Streptosporangiaceae</taxon>
        <taxon>Thermocatellispora</taxon>
    </lineage>
</organism>
<dbReference type="SUPFAM" id="SSF52091">
    <property type="entry name" value="SpoIIaa-like"/>
    <property type="match status" value="1"/>
</dbReference>
<dbReference type="NCBIfam" id="TIGR00377">
    <property type="entry name" value="ant_ant_sig"/>
    <property type="match status" value="1"/>
</dbReference>
<dbReference type="InterPro" id="IPR036513">
    <property type="entry name" value="STAS_dom_sf"/>
</dbReference>
<dbReference type="PANTHER" id="PTHR33495">
    <property type="entry name" value="ANTI-SIGMA FACTOR ANTAGONIST TM_1081-RELATED-RELATED"/>
    <property type="match status" value="1"/>
</dbReference>
<evidence type="ECO:0000313" key="5">
    <source>
        <dbReference type="Proteomes" id="UP000578449"/>
    </source>
</evidence>